<dbReference type="PROSITE" id="PS50920">
    <property type="entry name" value="SOLCAR"/>
    <property type="match status" value="3"/>
</dbReference>
<dbReference type="InterPro" id="IPR050567">
    <property type="entry name" value="Mitochondrial_Carrier"/>
</dbReference>
<evidence type="ECO:0000256" key="8">
    <source>
        <dbReference type="ARBA" id="ARBA00023136"/>
    </source>
</evidence>
<comment type="similarity">
    <text evidence="2 10">Belongs to the mitochondrial carrier (TC 2.A.29) family.</text>
</comment>
<feature type="repeat" description="Solcar" evidence="9">
    <location>
        <begin position="59"/>
        <end position="147"/>
    </location>
</feature>
<dbReference type="AlphaFoldDB" id="A0AAV2YP05"/>
<feature type="repeat" description="Solcar" evidence="9">
    <location>
        <begin position="155"/>
        <end position="243"/>
    </location>
</feature>
<dbReference type="InterPro" id="IPR018108">
    <property type="entry name" value="MCP_transmembrane"/>
</dbReference>
<keyword evidence="5" id="KW-0677">Repeat</keyword>
<dbReference type="FunFam" id="1.50.40.10:FF:000398">
    <property type="entry name" value="Uncharacterized protein"/>
    <property type="match status" value="1"/>
</dbReference>
<organism evidence="11 12">
    <name type="scientific">Lagenidium giganteum</name>
    <dbReference type="NCBI Taxonomy" id="4803"/>
    <lineage>
        <taxon>Eukaryota</taxon>
        <taxon>Sar</taxon>
        <taxon>Stramenopiles</taxon>
        <taxon>Oomycota</taxon>
        <taxon>Peronosporomycetes</taxon>
        <taxon>Pythiales</taxon>
        <taxon>Pythiaceae</taxon>
    </lineage>
</organism>
<comment type="subcellular location">
    <subcellularLocation>
        <location evidence="1">Mitochondrion membrane</location>
        <topology evidence="1">Multi-pass membrane protein</topology>
    </subcellularLocation>
</comment>
<dbReference type="Pfam" id="PF00153">
    <property type="entry name" value="Mito_carr"/>
    <property type="match status" value="3"/>
</dbReference>
<dbReference type="Proteomes" id="UP001146120">
    <property type="component" value="Unassembled WGS sequence"/>
</dbReference>
<evidence type="ECO:0000256" key="4">
    <source>
        <dbReference type="ARBA" id="ARBA00022692"/>
    </source>
</evidence>
<gene>
    <name evidence="11" type="ORF">N0F65_007116</name>
</gene>
<sequence>MPVIRDSAIGAHSAARQATRTSLDQLSSMTAATASATATAADMPENDVVATSVEQSLAIVTAKNFVSGIVGGGCEAVVGYPLETVKARMQTQRSSSSAAFSGPIDCLQKSIKEGGVSSLYRGASPQIFRSAVGASVLFGLMGQYRYFFNKFVFDDKPQAALVAAGMATGLTEAVLYTPFEIIKIRMQTQYSQTRTRVSNWQCARDVFNQSGLRGIYRGFVPMAKREMVGNTAYFMSYETSKHYLHQKFIDDVPGLSPEQKSLRSYQAIAVSGGYAGFMYWLAVFPIDTVKSVMQADHLHNPRYSGVLDCCQKLFREDGIARFYRGISPTLVRAFPANAVTFVAFESCLKFLNQHF</sequence>
<evidence type="ECO:0000313" key="12">
    <source>
        <dbReference type="Proteomes" id="UP001146120"/>
    </source>
</evidence>
<dbReference type="PANTHER" id="PTHR45624">
    <property type="entry name" value="MITOCHONDRIAL BASIC AMINO ACIDS TRANSPORTER-RELATED"/>
    <property type="match status" value="1"/>
</dbReference>
<evidence type="ECO:0000256" key="9">
    <source>
        <dbReference type="PROSITE-ProRule" id="PRU00282"/>
    </source>
</evidence>
<dbReference type="GO" id="GO:0031966">
    <property type="term" value="C:mitochondrial membrane"/>
    <property type="evidence" value="ECO:0007669"/>
    <property type="project" value="UniProtKB-SubCell"/>
</dbReference>
<evidence type="ECO:0000256" key="3">
    <source>
        <dbReference type="ARBA" id="ARBA00022448"/>
    </source>
</evidence>
<keyword evidence="6" id="KW-1133">Transmembrane helix</keyword>
<proteinExistence type="inferred from homology"/>
<evidence type="ECO:0000256" key="2">
    <source>
        <dbReference type="ARBA" id="ARBA00006375"/>
    </source>
</evidence>
<reference evidence="11" key="1">
    <citation type="submission" date="2022-11" db="EMBL/GenBank/DDBJ databases">
        <authorList>
            <person name="Morgan W.R."/>
            <person name="Tartar A."/>
        </authorList>
    </citation>
    <scope>NUCLEOTIDE SEQUENCE</scope>
    <source>
        <strain evidence="11">ARSEF 373</strain>
    </source>
</reference>
<dbReference type="Gene3D" id="1.50.40.10">
    <property type="entry name" value="Mitochondrial carrier domain"/>
    <property type="match status" value="2"/>
</dbReference>
<evidence type="ECO:0000256" key="10">
    <source>
        <dbReference type="RuleBase" id="RU000488"/>
    </source>
</evidence>
<dbReference type="GO" id="GO:0015227">
    <property type="term" value="F:O-acyl-L-carnitine transmembrane transporter activity"/>
    <property type="evidence" value="ECO:0007669"/>
    <property type="project" value="TreeGrafter"/>
</dbReference>
<accession>A0AAV2YP05</accession>
<evidence type="ECO:0000256" key="5">
    <source>
        <dbReference type="ARBA" id="ARBA00022737"/>
    </source>
</evidence>
<dbReference type="InterPro" id="IPR023395">
    <property type="entry name" value="MCP_dom_sf"/>
</dbReference>
<keyword evidence="12" id="KW-1185">Reference proteome</keyword>
<comment type="caution">
    <text evidence="11">The sequence shown here is derived from an EMBL/GenBank/DDBJ whole genome shotgun (WGS) entry which is preliminary data.</text>
</comment>
<dbReference type="GO" id="GO:1902603">
    <property type="term" value="P:carnitine transmembrane transport"/>
    <property type="evidence" value="ECO:0007669"/>
    <property type="project" value="TreeGrafter"/>
</dbReference>
<feature type="repeat" description="Solcar" evidence="9">
    <location>
        <begin position="263"/>
        <end position="350"/>
    </location>
</feature>
<reference evidence="11" key="2">
    <citation type="journal article" date="2023" name="Microbiol Resour">
        <title>Decontamination and Annotation of the Draft Genome Sequence of the Oomycete Lagenidium giganteum ARSEF 373.</title>
        <authorList>
            <person name="Morgan W.R."/>
            <person name="Tartar A."/>
        </authorList>
    </citation>
    <scope>NUCLEOTIDE SEQUENCE</scope>
    <source>
        <strain evidence="11">ARSEF 373</strain>
    </source>
</reference>
<dbReference type="GO" id="GO:0006839">
    <property type="term" value="P:mitochondrial transport"/>
    <property type="evidence" value="ECO:0007669"/>
    <property type="project" value="TreeGrafter"/>
</dbReference>
<evidence type="ECO:0008006" key="13">
    <source>
        <dbReference type="Google" id="ProtNLM"/>
    </source>
</evidence>
<protein>
    <recommendedName>
        <fullName evidence="13">Mitochondrial carrier protein</fullName>
    </recommendedName>
</protein>
<keyword evidence="4 9" id="KW-0812">Transmembrane</keyword>
<dbReference type="EMBL" id="DAKRPA010000193">
    <property type="protein sequence ID" value="DAZ95710.1"/>
    <property type="molecule type" value="Genomic_DNA"/>
</dbReference>
<evidence type="ECO:0000313" key="11">
    <source>
        <dbReference type="EMBL" id="DAZ95710.1"/>
    </source>
</evidence>
<keyword evidence="3 10" id="KW-0813">Transport</keyword>
<dbReference type="PANTHER" id="PTHR45624:SF4">
    <property type="entry name" value="CONGESTED-LIKE TRACHEA PROTEIN-RELATED"/>
    <property type="match status" value="1"/>
</dbReference>
<name>A0AAV2YP05_9STRA</name>
<evidence type="ECO:0000256" key="6">
    <source>
        <dbReference type="ARBA" id="ARBA00022989"/>
    </source>
</evidence>
<dbReference type="SUPFAM" id="SSF103506">
    <property type="entry name" value="Mitochondrial carrier"/>
    <property type="match status" value="1"/>
</dbReference>
<evidence type="ECO:0000256" key="1">
    <source>
        <dbReference type="ARBA" id="ARBA00004225"/>
    </source>
</evidence>
<keyword evidence="7" id="KW-0496">Mitochondrion</keyword>
<evidence type="ECO:0000256" key="7">
    <source>
        <dbReference type="ARBA" id="ARBA00023128"/>
    </source>
</evidence>
<keyword evidence="8 9" id="KW-0472">Membrane</keyword>